<comment type="caution">
    <text evidence="2">The sequence shown here is derived from an EMBL/GenBank/DDBJ whole genome shotgun (WGS) entry which is preliminary data.</text>
</comment>
<dbReference type="Pfam" id="PF02558">
    <property type="entry name" value="ApbA"/>
    <property type="match status" value="1"/>
</dbReference>
<evidence type="ECO:0000313" key="3">
    <source>
        <dbReference type="Proteomes" id="UP000292085"/>
    </source>
</evidence>
<dbReference type="OrthoDB" id="9793586at2"/>
<keyword evidence="3" id="KW-1185">Reference proteome</keyword>
<dbReference type="SUPFAM" id="SSF51735">
    <property type="entry name" value="NAD(P)-binding Rossmann-fold domains"/>
    <property type="match status" value="1"/>
</dbReference>
<feature type="domain" description="Ketopantoate reductase N-terminal" evidence="1">
    <location>
        <begin position="10"/>
        <end position="142"/>
    </location>
</feature>
<reference evidence="2 3" key="1">
    <citation type="submission" date="2019-02" db="EMBL/GenBank/DDBJ databases">
        <authorList>
            <person name="Li Y."/>
        </authorList>
    </citation>
    <scope>NUCLEOTIDE SEQUENCE [LARGE SCALE GENOMIC DNA]</scope>
    <source>
        <strain evidence="2 3">3-7</strain>
    </source>
</reference>
<dbReference type="InterPro" id="IPR013332">
    <property type="entry name" value="KPR_N"/>
</dbReference>
<dbReference type="InterPro" id="IPR036291">
    <property type="entry name" value="NAD(P)-bd_dom_sf"/>
</dbReference>
<dbReference type="Proteomes" id="UP000292085">
    <property type="component" value="Unassembled WGS sequence"/>
</dbReference>
<dbReference type="RefSeq" id="WP_130156758.1">
    <property type="nucleotide sequence ID" value="NZ_SGIS01000011.1"/>
</dbReference>
<organism evidence="2 3">
    <name type="scientific">Sphingomonas populi</name>
    <dbReference type="NCBI Taxonomy" id="2484750"/>
    <lineage>
        <taxon>Bacteria</taxon>
        <taxon>Pseudomonadati</taxon>
        <taxon>Pseudomonadota</taxon>
        <taxon>Alphaproteobacteria</taxon>
        <taxon>Sphingomonadales</taxon>
        <taxon>Sphingomonadaceae</taxon>
        <taxon>Sphingomonas</taxon>
    </lineage>
</organism>
<proteinExistence type="predicted"/>
<name>A0A4Q6Y6J7_9SPHN</name>
<accession>A0A4Q6Y6J7</accession>
<evidence type="ECO:0000259" key="1">
    <source>
        <dbReference type="Pfam" id="PF02558"/>
    </source>
</evidence>
<dbReference type="AlphaFoldDB" id="A0A4Q6Y6J7"/>
<evidence type="ECO:0000313" key="2">
    <source>
        <dbReference type="EMBL" id="RZF64826.1"/>
    </source>
</evidence>
<dbReference type="Gene3D" id="3.40.50.720">
    <property type="entry name" value="NAD(P)-binding Rossmann-like Domain"/>
    <property type="match status" value="1"/>
</dbReference>
<dbReference type="EMBL" id="SGIS01000011">
    <property type="protein sequence ID" value="RZF64826.1"/>
    <property type="molecule type" value="Genomic_DNA"/>
</dbReference>
<protein>
    <submittedName>
        <fullName evidence="2">Ketopantoate reductase family protein</fullName>
    </submittedName>
</protein>
<gene>
    <name evidence="2" type="ORF">EWE75_09435</name>
</gene>
<sequence length="302" mass="32043">MVSSATALRIAILGVGRIGSTFAFQLAAVGGHDVTVIARPGSERLHQLQRDGAIVEAQGARANVTVAETLDEQVPYDLVIVTLLAHQVEPLLPAVHRSAAKSVQFMFNTFDPERLQQVIGEDRCTFGMPFVQALLSDDGRLSSTIGAGGQKTLMAQQRWVDVFNAAGLPAALESNMPLWLRCHTPLCVAFESVSIAGMRRGGGASWHEAMVLARGVHASFHLIESLGHTVYPTSKKVMARSPSAALAAILWTLSRVRSFREVLATGKAECNALVDAMAASATGTLPPTSIAKIAAMKPVPTA</sequence>